<evidence type="ECO:0000313" key="1">
    <source>
        <dbReference type="EMBL" id="SFG63747.1"/>
    </source>
</evidence>
<dbReference type="EMBL" id="FOPM01000007">
    <property type="protein sequence ID" value="SFG63747.1"/>
    <property type="molecule type" value="Genomic_DNA"/>
</dbReference>
<protein>
    <submittedName>
        <fullName evidence="1">Uncharacterized protein</fullName>
    </submittedName>
</protein>
<dbReference type="Proteomes" id="UP000199229">
    <property type="component" value="Unassembled WGS sequence"/>
</dbReference>
<organism evidence="1 2">
    <name type="scientific">Methylobacterium gossipiicola</name>
    <dbReference type="NCBI Taxonomy" id="582675"/>
    <lineage>
        <taxon>Bacteria</taxon>
        <taxon>Pseudomonadati</taxon>
        <taxon>Pseudomonadota</taxon>
        <taxon>Alphaproteobacteria</taxon>
        <taxon>Hyphomicrobiales</taxon>
        <taxon>Methylobacteriaceae</taxon>
        <taxon>Methylobacterium</taxon>
    </lineage>
</organism>
<reference evidence="2" key="1">
    <citation type="submission" date="2016-10" db="EMBL/GenBank/DDBJ databases">
        <authorList>
            <person name="Varghese N."/>
            <person name="Submissions S."/>
        </authorList>
    </citation>
    <scope>NUCLEOTIDE SEQUENCE [LARGE SCALE GENOMIC DNA]</scope>
    <source>
        <strain evidence="2">Gh-105</strain>
    </source>
</reference>
<accession>A0A1I2TK32</accession>
<sequence length="53" mass="5574">MKESPIGSLVRRLVKAVGTVGDAVSRGLGALVEGAAPAPQLVPVRVRQTRRRP</sequence>
<proteinExistence type="predicted"/>
<keyword evidence="2" id="KW-1185">Reference proteome</keyword>
<dbReference type="AlphaFoldDB" id="A0A1I2TK32"/>
<gene>
    <name evidence="1" type="ORF">SAMN05192565_10762</name>
</gene>
<evidence type="ECO:0000313" key="2">
    <source>
        <dbReference type="Proteomes" id="UP000199229"/>
    </source>
</evidence>
<name>A0A1I2TK32_9HYPH</name>
<dbReference type="RefSeq" id="WP_177232359.1">
    <property type="nucleotide sequence ID" value="NZ_FOPM01000007.1"/>
</dbReference>